<reference evidence="2" key="1">
    <citation type="journal article" date="2021" name="Science">
        <title>Hunting the eagle killer: A cyanobacterial neurotoxin causes vacuolar myelinopathy.</title>
        <authorList>
            <person name="Breinlinger S."/>
            <person name="Phillips T.J."/>
            <person name="Haram B.N."/>
            <person name="Mares J."/>
            <person name="Martinez Yerena J.A."/>
            <person name="Hrouzek P."/>
            <person name="Sobotka R."/>
            <person name="Henderson W.M."/>
            <person name="Schmieder P."/>
            <person name="Williams S.M."/>
            <person name="Lauderdale J.D."/>
            <person name="Wilde H.D."/>
            <person name="Gerrin W."/>
            <person name="Kust A."/>
            <person name="Washington J.W."/>
            <person name="Wagner C."/>
            <person name="Geier B."/>
            <person name="Liebeke M."/>
            <person name="Enke H."/>
            <person name="Niedermeyer T.H.J."/>
            <person name="Wilde S.B."/>
        </authorList>
    </citation>
    <scope>NUCLEOTIDE SEQUENCE [LARGE SCALE GENOMIC DNA]</scope>
    <source>
        <strain evidence="2">Thurmond2011</strain>
    </source>
</reference>
<evidence type="ECO:0008006" key="3">
    <source>
        <dbReference type="Google" id="ProtNLM"/>
    </source>
</evidence>
<gene>
    <name evidence="1" type="ORF">G7B40_026505</name>
</gene>
<protein>
    <recommendedName>
        <fullName evidence="3">Glycine zipper 2TM domain-containing protein</fullName>
    </recommendedName>
</protein>
<accession>A0AAP5M7F9</accession>
<dbReference type="AlphaFoldDB" id="A0AAP5M7F9"/>
<comment type="caution">
    <text evidence="1">The sequence shown here is derived from an EMBL/GenBank/DDBJ whole genome shotgun (WGS) entry which is preliminary data.</text>
</comment>
<dbReference type="EMBL" id="JAALHA020000015">
    <property type="protein sequence ID" value="MDR9898086.1"/>
    <property type="molecule type" value="Genomic_DNA"/>
</dbReference>
<evidence type="ECO:0000313" key="2">
    <source>
        <dbReference type="Proteomes" id="UP000667802"/>
    </source>
</evidence>
<organism evidence="1 2">
    <name type="scientific">Aetokthonos hydrillicola Thurmond2011</name>
    <dbReference type="NCBI Taxonomy" id="2712845"/>
    <lineage>
        <taxon>Bacteria</taxon>
        <taxon>Bacillati</taxon>
        <taxon>Cyanobacteriota</taxon>
        <taxon>Cyanophyceae</taxon>
        <taxon>Nostocales</taxon>
        <taxon>Hapalosiphonaceae</taxon>
        <taxon>Aetokthonos</taxon>
    </lineage>
</organism>
<proteinExistence type="predicted"/>
<name>A0AAP5M7F9_9CYAN</name>
<evidence type="ECO:0000313" key="1">
    <source>
        <dbReference type="EMBL" id="MDR9898086.1"/>
    </source>
</evidence>
<sequence length="129" mass="12527">MNRILKSALLPGLVATSLVGFNLVSVKPVSAGNHQIRDIGIGAGASAVTGEITGNHHAAKNAVNGAAAGAAVHALDHGSCHRRGGHLVRDIGVGAGASTVAGLITNRHHTLGNAVNGAVAGGAVNLAGC</sequence>
<keyword evidence="2" id="KW-1185">Reference proteome</keyword>
<dbReference type="RefSeq" id="WP_208351326.1">
    <property type="nucleotide sequence ID" value="NZ_JAALHA020000015.1"/>
</dbReference>
<dbReference type="Proteomes" id="UP000667802">
    <property type="component" value="Unassembled WGS sequence"/>
</dbReference>